<dbReference type="InterPro" id="IPR029058">
    <property type="entry name" value="AB_hydrolase_fold"/>
</dbReference>
<dbReference type="InterPro" id="IPR051601">
    <property type="entry name" value="Serine_prot/Carboxylest_S33"/>
</dbReference>
<proteinExistence type="inferred from homology"/>
<comment type="caution">
    <text evidence="6">The sequence shown here is derived from an EMBL/GenBank/DDBJ whole genome shotgun (WGS) entry which is preliminary data.</text>
</comment>
<evidence type="ECO:0000256" key="2">
    <source>
        <dbReference type="ARBA" id="ARBA00022729"/>
    </source>
</evidence>
<evidence type="ECO:0000256" key="3">
    <source>
        <dbReference type="ARBA" id="ARBA00022801"/>
    </source>
</evidence>
<dbReference type="PANTHER" id="PTHR43248">
    <property type="entry name" value="2-SUCCINYL-6-HYDROXY-2,4-CYCLOHEXADIENE-1-CARBOXYLATE SYNTHASE"/>
    <property type="match status" value="1"/>
</dbReference>
<evidence type="ECO:0000313" key="7">
    <source>
        <dbReference type="Proteomes" id="UP000295136"/>
    </source>
</evidence>
<evidence type="ECO:0000313" key="6">
    <source>
        <dbReference type="EMBL" id="TDE47932.1"/>
    </source>
</evidence>
<feature type="signal peptide" evidence="4">
    <location>
        <begin position="1"/>
        <end position="25"/>
    </location>
</feature>
<keyword evidence="3 6" id="KW-0378">Hydrolase</keyword>
<evidence type="ECO:0000256" key="4">
    <source>
        <dbReference type="SAM" id="SignalP"/>
    </source>
</evidence>
<dbReference type="Pfam" id="PF00561">
    <property type="entry name" value="Abhydrolase_1"/>
    <property type="match status" value="1"/>
</dbReference>
<protein>
    <submittedName>
        <fullName evidence="6">Alpha/beta hydrolase</fullName>
    </submittedName>
</protein>
<organism evidence="6 7">
    <name type="scientific">Nonomuraea mesophila</name>
    <dbReference type="NCBI Taxonomy" id="2530382"/>
    <lineage>
        <taxon>Bacteria</taxon>
        <taxon>Bacillati</taxon>
        <taxon>Actinomycetota</taxon>
        <taxon>Actinomycetes</taxon>
        <taxon>Streptosporangiales</taxon>
        <taxon>Streptosporangiaceae</taxon>
        <taxon>Nonomuraea</taxon>
    </lineage>
</organism>
<dbReference type="Gene3D" id="3.40.50.1820">
    <property type="entry name" value="alpha/beta hydrolase"/>
    <property type="match status" value="1"/>
</dbReference>
<gene>
    <name evidence="6" type="ORF">E1295_22080</name>
</gene>
<dbReference type="Proteomes" id="UP000295136">
    <property type="component" value="Unassembled WGS sequence"/>
</dbReference>
<dbReference type="SUPFAM" id="SSF53474">
    <property type="entry name" value="alpha/beta-Hydrolases"/>
    <property type="match status" value="1"/>
</dbReference>
<name>A0A4R5FE20_9ACTN</name>
<feature type="chain" id="PRO_5020983204" evidence="4">
    <location>
        <begin position="26"/>
        <end position="478"/>
    </location>
</feature>
<sequence length="478" mass="51318">MKNRMLLAAVSSLVISLIPGGAVEAATTSPRAIAWAPCPEDTTAECGTLTVPIDWDTPDGATVDLAVARRKAADPDARIGSLVVNPGGPGSSGVDFVVHNSRYFSAELRGRFDVVGFDPRGVGRSHPVVCSAALMGERPHPLLKKQADMDAWVSFNQRLREDCRARTGPLYDHVSSLDVARDVEALRAALGDDKLTYYGVSHGTLIGQAYAERFPGKVRALALDSNFDHSVNTASYLSTTAAQTAGAFDRFVSWCEATASCALHGEDVRAFWKGLLERADRGELHEPGRPDVPLGAYELVDTAFAGLYNPNWAELAEMLAAIDAGDPYPAARAVKDEEVKVSTPVFCQDFHLPVADYTEYTAFLRRQSAPARDMRYSTPALDRIASCLGQPTPIPNPQHRLQVDGTPPILLASSLNDPATGYGWTQSTAEQIGAEARVVTYEGSGHGVYGRNACTIGTIDRYLISQSVPADGVRCPEA</sequence>
<evidence type="ECO:0000259" key="5">
    <source>
        <dbReference type="Pfam" id="PF00561"/>
    </source>
</evidence>
<comment type="similarity">
    <text evidence="1">Belongs to the peptidase S33 family.</text>
</comment>
<accession>A0A4R5FE20</accession>
<dbReference type="GO" id="GO:0016787">
    <property type="term" value="F:hydrolase activity"/>
    <property type="evidence" value="ECO:0007669"/>
    <property type="project" value="UniProtKB-KW"/>
</dbReference>
<dbReference type="PANTHER" id="PTHR43248:SF29">
    <property type="entry name" value="TRIPEPTIDYL AMINOPEPTIDASE"/>
    <property type="match status" value="1"/>
</dbReference>
<dbReference type="EMBL" id="SMLD01000057">
    <property type="protein sequence ID" value="TDE47932.1"/>
    <property type="molecule type" value="Genomic_DNA"/>
</dbReference>
<dbReference type="AlphaFoldDB" id="A0A4R5FE20"/>
<feature type="domain" description="AB hydrolase-1" evidence="5">
    <location>
        <begin position="82"/>
        <end position="421"/>
    </location>
</feature>
<keyword evidence="7" id="KW-1185">Reference proteome</keyword>
<keyword evidence="2 4" id="KW-0732">Signal</keyword>
<evidence type="ECO:0000256" key="1">
    <source>
        <dbReference type="ARBA" id="ARBA00010088"/>
    </source>
</evidence>
<dbReference type="InterPro" id="IPR000073">
    <property type="entry name" value="AB_hydrolase_1"/>
</dbReference>
<reference evidence="6 7" key="1">
    <citation type="submission" date="2019-03" db="EMBL/GenBank/DDBJ databases">
        <title>Draft genome sequences of novel Actinobacteria.</title>
        <authorList>
            <person name="Sahin N."/>
            <person name="Ay H."/>
            <person name="Saygin H."/>
        </authorList>
    </citation>
    <scope>NUCLEOTIDE SEQUENCE [LARGE SCALE GENOMIC DNA]</scope>
    <source>
        <strain evidence="6 7">6K102</strain>
    </source>
</reference>